<keyword evidence="5" id="KW-1185">Reference proteome</keyword>
<protein>
    <recommendedName>
        <fullName evidence="3">HTH cro/C1-type domain-containing protein</fullName>
    </recommendedName>
</protein>
<organism evidence="4 5">
    <name type="scientific">Anaerocolumna chitinilytica</name>
    <dbReference type="NCBI Taxonomy" id="1727145"/>
    <lineage>
        <taxon>Bacteria</taxon>
        <taxon>Bacillati</taxon>
        <taxon>Bacillota</taxon>
        <taxon>Clostridia</taxon>
        <taxon>Lachnospirales</taxon>
        <taxon>Lachnospiraceae</taxon>
        <taxon>Anaerocolumna</taxon>
    </lineage>
</organism>
<reference evidence="4 5" key="1">
    <citation type="submission" date="2020-08" db="EMBL/GenBank/DDBJ databases">
        <title>Draft genome sequencing of an Anaerocolumna strain isolated from anoxic soil subjected to BSD treatment.</title>
        <authorList>
            <person name="Uek A."/>
            <person name="Tonouchi A."/>
        </authorList>
    </citation>
    <scope>NUCLEOTIDE SEQUENCE [LARGE SCALE GENOMIC DNA]</scope>
    <source>
        <strain evidence="4 5">CTTW</strain>
    </source>
</reference>
<accession>A0A7I8DIQ7</accession>
<keyword evidence="2" id="KW-0472">Membrane</keyword>
<reference evidence="4 5" key="2">
    <citation type="submission" date="2020-08" db="EMBL/GenBank/DDBJ databases">
        <authorList>
            <person name="Ueki A."/>
            <person name="Tonouchi A."/>
        </authorList>
    </citation>
    <scope>NUCLEOTIDE SEQUENCE [LARGE SCALE GENOMIC DNA]</scope>
    <source>
        <strain evidence="4 5">CTTW</strain>
    </source>
</reference>
<dbReference type="RefSeq" id="WP_185257593.1">
    <property type="nucleotide sequence ID" value="NZ_AP023368.1"/>
</dbReference>
<dbReference type="Proteomes" id="UP000515703">
    <property type="component" value="Chromosome"/>
</dbReference>
<dbReference type="SMART" id="SM00530">
    <property type="entry name" value="HTH_XRE"/>
    <property type="match status" value="1"/>
</dbReference>
<dbReference type="PANTHER" id="PTHR46558:SF11">
    <property type="entry name" value="HTH-TYPE TRANSCRIPTIONAL REGULATOR XRE"/>
    <property type="match status" value="1"/>
</dbReference>
<feature type="transmembrane region" description="Helical" evidence="2">
    <location>
        <begin position="137"/>
        <end position="157"/>
    </location>
</feature>
<dbReference type="PROSITE" id="PS50943">
    <property type="entry name" value="HTH_CROC1"/>
    <property type="match status" value="1"/>
</dbReference>
<keyword evidence="2" id="KW-1133">Transmembrane helix</keyword>
<dbReference type="AlphaFoldDB" id="A0A7I8DIQ7"/>
<evidence type="ECO:0000313" key="5">
    <source>
        <dbReference type="Proteomes" id="UP000515703"/>
    </source>
</evidence>
<evidence type="ECO:0000313" key="4">
    <source>
        <dbReference type="EMBL" id="BCJ97131.1"/>
    </source>
</evidence>
<dbReference type="KEGG" id="acht:bsdcttw_01720"/>
<feature type="transmembrane region" description="Helical" evidence="2">
    <location>
        <begin position="111"/>
        <end position="131"/>
    </location>
</feature>
<evidence type="ECO:0000256" key="1">
    <source>
        <dbReference type="ARBA" id="ARBA00023125"/>
    </source>
</evidence>
<evidence type="ECO:0000259" key="3">
    <source>
        <dbReference type="PROSITE" id="PS50943"/>
    </source>
</evidence>
<name>A0A7I8DIQ7_9FIRM</name>
<dbReference type="SUPFAM" id="SSF47413">
    <property type="entry name" value="lambda repressor-like DNA-binding domains"/>
    <property type="match status" value="1"/>
</dbReference>
<dbReference type="EMBL" id="AP023368">
    <property type="protein sequence ID" value="BCJ97131.1"/>
    <property type="molecule type" value="Genomic_DNA"/>
</dbReference>
<dbReference type="InterPro" id="IPR010982">
    <property type="entry name" value="Lambda_DNA-bd_dom_sf"/>
</dbReference>
<dbReference type="InterPro" id="IPR001387">
    <property type="entry name" value="Cro/C1-type_HTH"/>
</dbReference>
<dbReference type="Gene3D" id="1.10.260.40">
    <property type="entry name" value="lambda repressor-like DNA-binding domains"/>
    <property type="match status" value="1"/>
</dbReference>
<feature type="domain" description="HTH cro/C1-type" evidence="3">
    <location>
        <begin position="10"/>
        <end position="64"/>
    </location>
</feature>
<evidence type="ECO:0000256" key="2">
    <source>
        <dbReference type="SAM" id="Phobius"/>
    </source>
</evidence>
<sequence length="205" mass="23660">MENERIGYFIAECRKEKQITQQELADKLNITNKAVSKWETGKGLPDITILTELAKILGVSSDEILRGKKNEKESSFSDDRVENKASEKVMNHSNDIVINYMLQKSITKFKLMAMVSILLSFAGIIIQYFVWMDAKNLTGWLFGCWIEICGAGIFYYYKTIMENQMKDYKTVTEKEVEIKEVSSPYLRPLMTAWGIMLMTLMLYAI</sequence>
<dbReference type="CDD" id="cd00093">
    <property type="entry name" value="HTH_XRE"/>
    <property type="match status" value="1"/>
</dbReference>
<gene>
    <name evidence="4" type="ORF">bsdcttw_01720</name>
</gene>
<dbReference type="PANTHER" id="PTHR46558">
    <property type="entry name" value="TRACRIPTIONAL REGULATORY PROTEIN-RELATED-RELATED"/>
    <property type="match status" value="1"/>
</dbReference>
<keyword evidence="1" id="KW-0238">DNA-binding</keyword>
<dbReference type="Pfam" id="PF01381">
    <property type="entry name" value="HTH_3"/>
    <property type="match status" value="1"/>
</dbReference>
<keyword evidence="2" id="KW-0812">Transmembrane</keyword>
<dbReference type="GO" id="GO:0003677">
    <property type="term" value="F:DNA binding"/>
    <property type="evidence" value="ECO:0007669"/>
    <property type="project" value="UniProtKB-KW"/>
</dbReference>
<proteinExistence type="predicted"/>